<feature type="domain" description="Major facilitator superfamily (MFS) profile" evidence="7">
    <location>
        <begin position="231"/>
        <end position="413"/>
    </location>
</feature>
<evidence type="ECO:0000256" key="1">
    <source>
        <dbReference type="ARBA" id="ARBA00004651"/>
    </source>
</evidence>
<keyword evidence="4 6" id="KW-0472">Membrane</keyword>
<evidence type="ECO:0000313" key="9">
    <source>
        <dbReference type="Proteomes" id="UP001172756"/>
    </source>
</evidence>
<comment type="subcellular location">
    <subcellularLocation>
        <location evidence="1">Cell membrane</location>
        <topology evidence="1">Multi-pass membrane protein</topology>
    </subcellularLocation>
</comment>
<evidence type="ECO:0000259" key="7">
    <source>
        <dbReference type="PROSITE" id="PS50850"/>
    </source>
</evidence>
<feature type="transmembrane region" description="Helical" evidence="6">
    <location>
        <begin position="360"/>
        <end position="381"/>
    </location>
</feature>
<organism evidence="8 9">
    <name type="scientific">Demequina lignilytica</name>
    <dbReference type="NCBI Taxonomy" id="3051663"/>
    <lineage>
        <taxon>Bacteria</taxon>
        <taxon>Bacillati</taxon>
        <taxon>Actinomycetota</taxon>
        <taxon>Actinomycetes</taxon>
        <taxon>Micrococcales</taxon>
        <taxon>Demequinaceae</taxon>
        <taxon>Demequina</taxon>
    </lineage>
</organism>
<feature type="region of interest" description="Disordered" evidence="5">
    <location>
        <begin position="197"/>
        <end position="226"/>
    </location>
</feature>
<feature type="transmembrane region" description="Helical" evidence="6">
    <location>
        <begin position="387"/>
        <end position="408"/>
    </location>
</feature>
<dbReference type="Proteomes" id="UP001172756">
    <property type="component" value="Unassembled WGS sequence"/>
</dbReference>
<dbReference type="RefSeq" id="WP_301159562.1">
    <property type="nucleotide sequence ID" value="NZ_JAUHQB010000001.1"/>
</dbReference>
<feature type="transmembrane region" description="Helical" evidence="6">
    <location>
        <begin position="232"/>
        <end position="249"/>
    </location>
</feature>
<accession>A0AB35MF90</accession>
<dbReference type="InterPro" id="IPR020846">
    <property type="entry name" value="MFS_dom"/>
</dbReference>
<reference evidence="8 9" key="1">
    <citation type="submission" date="2023-06" db="EMBL/GenBank/DDBJ databases">
        <title>SYSU T0a273.</title>
        <authorList>
            <person name="Gao L."/>
            <person name="Fang B.-Z."/>
            <person name="Li W.-J."/>
        </authorList>
    </citation>
    <scope>NUCLEOTIDE SEQUENCE [LARGE SCALE GENOMIC DNA]</scope>
    <source>
        <strain evidence="8 9">SYSU T0a273</strain>
    </source>
</reference>
<feature type="transmembrane region" description="Helical" evidence="6">
    <location>
        <begin position="55"/>
        <end position="75"/>
    </location>
</feature>
<dbReference type="GO" id="GO:0022857">
    <property type="term" value="F:transmembrane transporter activity"/>
    <property type="evidence" value="ECO:0007669"/>
    <property type="project" value="InterPro"/>
</dbReference>
<keyword evidence="2 6" id="KW-0812">Transmembrane</keyword>
<sequence>MTAPRERGMVAPHLRRARLGVTLLFFTNAVAWANLVPRLPEVRTELGLSYTQFGLAIAMMPVGALTLGLAAAPLIRRFHSGNVATAGAIALAVASALAGVAPTGILFAGALFLAGAFDSLTDVAQNSHGLRVQRGYGRSILNAMHGVWSMGAVVGGLTGGAAAGLGLPLSVHLGVVAALVAIINVAGHRLLLRGPDPRGDVSASTPEAHGSPSDAPAAPGPRGARTSVSGRTWALLVALGIIAMSGTWVEDAGATWGASYLRDELGAIASIAALGFVSLQAMQMVGRLTGDRMVDRWGQRAVARAGAAIGLVGMGTALAFPTVWGTVIGFGAAGFGVATLIPSAMAAADDLPGFKHGSALTYMGWLLRASFLVSPPLVGLIADAAGIRYGLMLMPLSAVAVLVLARVLPRAAT</sequence>
<dbReference type="InterPro" id="IPR036259">
    <property type="entry name" value="MFS_trans_sf"/>
</dbReference>
<dbReference type="PANTHER" id="PTHR23514:SF13">
    <property type="entry name" value="INNER MEMBRANE PROTEIN YBJJ"/>
    <property type="match status" value="1"/>
</dbReference>
<feature type="compositionally biased region" description="Low complexity" evidence="5">
    <location>
        <begin position="210"/>
        <end position="225"/>
    </location>
</feature>
<dbReference type="SUPFAM" id="SSF103473">
    <property type="entry name" value="MFS general substrate transporter"/>
    <property type="match status" value="1"/>
</dbReference>
<dbReference type="Gene3D" id="1.20.1250.20">
    <property type="entry name" value="MFS general substrate transporter like domains"/>
    <property type="match status" value="2"/>
</dbReference>
<protein>
    <submittedName>
        <fullName evidence="8">MFS transporter</fullName>
    </submittedName>
</protein>
<dbReference type="AlphaFoldDB" id="A0AB35MF90"/>
<evidence type="ECO:0000313" key="8">
    <source>
        <dbReference type="EMBL" id="MDN4482436.1"/>
    </source>
</evidence>
<dbReference type="EMBL" id="JAUHQB010000001">
    <property type="protein sequence ID" value="MDN4482436.1"/>
    <property type="molecule type" value="Genomic_DNA"/>
</dbReference>
<keyword evidence="3 6" id="KW-1133">Transmembrane helix</keyword>
<evidence type="ECO:0000256" key="4">
    <source>
        <dbReference type="ARBA" id="ARBA00023136"/>
    </source>
</evidence>
<feature type="transmembrane region" description="Helical" evidence="6">
    <location>
        <begin position="82"/>
        <end position="99"/>
    </location>
</feature>
<feature type="transmembrane region" description="Helical" evidence="6">
    <location>
        <begin position="269"/>
        <end position="289"/>
    </location>
</feature>
<evidence type="ECO:0000256" key="5">
    <source>
        <dbReference type="SAM" id="MobiDB-lite"/>
    </source>
</evidence>
<feature type="transmembrane region" description="Helical" evidence="6">
    <location>
        <begin position="301"/>
        <end position="320"/>
    </location>
</feature>
<comment type="caution">
    <text evidence="8">The sequence shown here is derived from an EMBL/GenBank/DDBJ whole genome shotgun (WGS) entry which is preliminary data.</text>
</comment>
<dbReference type="InterPro" id="IPR051788">
    <property type="entry name" value="MFS_Transporter"/>
</dbReference>
<dbReference type="CDD" id="cd17393">
    <property type="entry name" value="MFS_MosC_like"/>
    <property type="match status" value="1"/>
</dbReference>
<evidence type="ECO:0000256" key="2">
    <source>
        <dbReference type="ARBA" id="ARBA00022692"/>
    </source>
</evidence>
<dbReference type="InterPro" id="IPR011701">
    <property type="entry name" value="MFS"/>
</dbReference>
<dbReference type="PROSITE" id="PS50850">
    <property type="entry name" value="MFS"/>
    <property type="match status" value="1"/>
</dbReference>
<dbReference type="PANTHER" id="PTHR23514">
    <property type="entry name" value="BYPASS OF STOP CODON PROTEIN 6"/>
    <property type="match status" value="1"/>
</dbReference>
<name>A0AB35MF90_9MICO</name>
<dbReference type="Pfam" id="PF07690">
    <property type="entry name" value="MFS_1"/>
    <property type="match status" value="2"/>
</dbReference>
<proteinExistence type="predicted"/>
<gene>
    <name evidence="8" type="ORF">QQ002_02645</name>
</gene>
<dbReference type="GO" id="GO:0005886">
    <property type="term" value="C:plasma membrane"/>
    <property type="evidence" value="ECO:0007669"/>
    <property type="project" value="UniProtKB-SubCell"/>
</dbReference>
<feature type="transmembrane region" description="Helical" evidence="6">
    <location>
        <begin position="171"/>
        <end position="192"/>
    </location>
</feature>
<evidence type="ECO:0000256" key="3">
    <source>
        <dbReference type="ARBA" id="ARBA00022989"/>
    </source>
</evidence>
<evidence type="ECO:0000256" key="6">
    <source>
        <dbReference type="SAM" id="Phobius"/>
    </source>
</evidence>